<organism evidence="1 2">
    <name type="scientific">Sinorhizobium fredii (strain USDA 257)</name>
    <dbReference type="NCBI Taxonomy" id="1185652"/>
    <lineage>
        <taxon>Bacteria</taxon>
        <taxon>Pseudomonadati</taxon>
        <taxon>Pseudomonadota</taxon>
        <taxon>Alphaproteobacteria</taxon>
        <taxon>Hyphomicrobiales</taxon>
        <taxon>Rhizobiaceae</taxon>
        <taxon>Sinorhizobium/Ensifer group</taxon>
        <taxon>Sinorhizobium</taxon>
    </lineage>
</organism>
<dbReference type="PATRIC" id="fig|1185652.3.peg.2323"/>
<dbReference type="STRING" id="1185652.USDA257_c22520"/>
<name>I3X4M7_SINF2</name>
<accession>I3X4M7</accession>
<dbReference type="HOGENOM" id="CLU_2847485_0_0_5"/>
<dbReference type="KEGG" id="sfd:USDA257_c22520"/>
<dbReference type="Proteomes" id="UP000006180">
    <property type="component" value="Chromosome"/>
</dbReference>
<sequence>MSRRYGERLTTTEPLERFLAKIQEERHGYRLEPALTPLRATAAARKRVLAILICEAWNSLPHFEF</sequence>
<proteinExistence type="predicted"/>
<evidence type="ECO:0000313" key="1">
    <source>
        <dbReference type="EMBL" id="AFL50833.1"/>
    </source>
</evidence>
<protein>
    <submittedName>
        <fullName evidence="1">Uncharacterized protein</fullName>
    </submittedName>
</protein>
<reference evidence="1 2" key="1">
    <citation type="journal article" date="2012" name="J. Bacteriol.">
        <title>Complete genome sequence of the broad-host-range strain Sinorhizobium fredii USDA257.</title>
        <authorList>
            <person name="Schuldes J."/>
            <person name="Rodriguez Orbegoso M."/>
            <person name="Schmeisser C."/>
            <person name="Krishnan H.B."/>
            <person name="Daniel R."/>
            <person name="Streit W.R."/>
        </authorList>
    </citation>
    <scope>NUCLEOTIDE SEQUENCE [LARGE SCALE GENOMIC DNA]</scope>
    <source>
        <strain evidence="1 2">USDA 257</strain>
    </source>
</reference>
<dbReference type="AlphaFoldDB" id="I3X4M7"/>
<evidence type="ECO:0000313" key="2">
    <source>
        <dbReference type="Proteomes" id="UP000006180"/>
    </source>
</evidence>
<gene>
    <name evidence="1" type="ORF">USDA257_c22520</name>
</gene>
<dbReference type="EMBL" id="CP003563">
    <property type="protein sequence ID" value="AFL50833.1"/>
    <property type="molecule type" value="Genomic_DNA"/>
</dbReference>
<dbReference type="RefSeq" id="WP_014763003.1">
    <property type="nucleotide sequence ID" value="NC_018000.1"/>
</dbReference>